<evidence type="ECO:0000313" key="1">
    <source>
        <dbReference type="EMBL" id="TDR94165.1"/>
    </source>
</evidence>
<keyword evidence="2" id="KW-1185">Reference proteome</keyword>
<dbReference type="RefSeq" id="WP_133769085.1">
    <property type="nucleotide sequence ID" value="NZ_SNZR01000011.1"/>
</dbReference>
<dbReference type="AlphaFoldDB" id="A0A4R7C9X6"/>
<gene>
    <name evidence="1" type="ORF">EV668_1442</name>
</gene>
<organism evidence="1 2">
    <name type="scientific">Enterovirga rhinocerotis</name>
    <dbReference type="NCBI Taxonomy" id="1339210"/>
    <lineage>
        <taxon>Bacteria</taxon>
        <taxon>Pseudomonadati</taxon>
        <taxon>Pseudomonadota</taxon>
        <taxon>Alphaproteobacteria</taxon>
        <taxon>Hyphomicrobiales</taxon>
        <taxon>Methylobacteriaceae</taxon>
        <taxon>Enterovirga</taxon>
    </lineage>
</organism>
<proteinExistence type="predicted"/>
<protein>
    <submittedName>
        <fullName evidence="1">Uncharacterized protein</fullName>
    </submittedName>
</protein>
<dbReference type="EMBL" id="SNZR01000011">
    <property type="protein sequence ID" value="TDR94165.1"/>
    <property type="molecule type" value="Genomic_DNA"/>
</dbReference>
<comment type="caution">
    <text evidence="1">The sequence shown here is derived from an EMBL/GenBank/DDBJ whole genome shotgun (WGS) entry which is preliminary data.</text>
</comment>
<sequence>MTISLDAALAAIARGNRIRPQQVALLCKRGLLAVRRSRPIVTEAGLDRLGFRSDRRRPAKGGRHV</sequence>
<name>A0A4R7C9X6_9HYPH</name>
<dbReference type="Proteomes" id="UP000295122">
    <property type="component" value="Unassembled WGS sequence"/>
</dbReference>
<reference evidence="1 2" key="1">
    <citation type="submission" date="2019-03" db="EMBL/GenBank/DDBJ databases">
        <title>Genomic Encyclopedia of Type Strains, Phase IV (KMG-IV): sequencing the most valuable type-strain genomes for metagenomic binning, comparative biology and taxonomic classification.</title>
        <authorList>
            <person name="Goeker M."/>
        </authorList>
    </citation>
    <scope>NUCLEOTIDE SEQUENCE [LARGE SCALE GENOMIC DNA]</scope>
    <source>
        <strain evidence="1 2">DSM 25903</strain>
    </source>
</reference>
<evidence type="ECO:0000313" key="2">
    <source>
        <dbReference type="Proteomes" id="UP000295122"/>
    </source>
</evidence>
<accession>A0A4R7C9X6</accession>